<dbReference type="GeneID" id="20368386"/>
<name>K3V8Q5_FUSPC</name>
<dbReference type="eggNOG" id="ENOG502RD9U">
    <property type="taxonomic scope" value="Eukaryota"/>
</dbReference>
<comment type="caution">
    <text evidence="2">The sequence shown here is derived from an EMBL/GenBank/DDBJ whole genome shotgun (WGS) entry which is preliminary data.</text>
</comment>
<feature type="region of interest" description="Disordered" evidence="1">
    <location>
        <begin position="118"/>
        <end position="194"/>
    </location>
</feature>
<reference evidence="2 3" key="1">
    <citation type="journal article" date="2012" name="PLoS Pathog.">
        <title>Comparative pathogenomics reveals horizontally acquired novel virulence genes in fungi infecting cereal hosts.</title>
        <authorList>
            <person name="Gardiner D.M."/>
            <person name="McDonald M.C."/>
            <person name="Covarelli L."/>
            <person name="Solomon P.S."/>
            <person name="Rusu A.G."/>
            <person name="Marshall M."/>
            <person name="Kazan K."/>
            <person name="Chakraborty S."/>
            <person name="McDonald B.A."/>
            <person name="Manners J.M."/>
        </authorList>
    </citation>
    <scope>NUCLEOTIDE SEQUENCE [LARGE SCALE GENOMIC DNA]</scope>
    <source>
        <strain evidence="2 3">CS3096</strain>
    </source>
</reference>
<feature type="region of interest" description="Disordered" evidence="1">
    <location>
        <begin position="17"/>
        <end position="37"/>
    </location>
</feature>
<dbReference type="AlphaFoldDB" id="K3V8Q5"/>
<evidence type="ECO:0000313" key="2">
    <source>
        <dbReference type="EMBL" id="EKJ70032.1"/>
    </source>
</evidence>
<accession>K3V8Q5</accession>
<gene>
    <name evidence="2" type="ORF">FPSE_09769</name>
</gene>
<evidence type="ECO:0008006" key="4">
    <source>
        <dbReference type="Google" id="ProtNLM"/>
    </source>
</evidence>
<dbReference type="OrthoDB" id="5416097at2759"/>
<feature type="compositionally biased region" description="Basic residues" evidence="1">
    <location>
        <begin position="147"/>
        <end position="165"/>
    </location>
</feature>
<dbReference type="EMBL" id="AFNW01000317">
    <property type="protein sequence ID" value="EKJ70032.1"/>
    <property type="molecule type" value="Genomic_DNA"/>
</dbReference>
<keyword evidence="3" id="KW-1185">Reference proteome</keyword>
<sequence length="424" mass="48159">MSDSDLMNEWVVVHRERNAPGNQPDSAAASKTPHKSDLRETKEFRYACAAEIQGKIRSYNTKFRLTAINISAILFIPISCLEHGGLLDHTMKNGYQLKVALDNIAILVGHYLRKSHEDLSESKEEPETARLCTQQQDETHDAEGRRPLKRKLSTRETSRKRHSHRKYTDNEEDDDAAGNNDNTNGETHESNQVGRSGTEKTRCCIRDKFQCVFTGTSCGGPVHILPFAWNKDEVNKKQTICSLRGGVAFFDMSVLSELSRLLGFDLGWSDKFWNMVYVNDQLCSKWPLAYFGLKCLSVKPKQSLDFESSEEPDFEVEIQLNWLHRRREKPTKLMYLEDDDNEMREMAEMQIKHEDDAAPPPTDFSTTIISGHTVALSMPESDALKCRLMLDLHWNLTCIAAMSGGAEHPDLLPEPVLWAGYSGF</sequence>
<dbReference type="HOGENOM" id="CLU_039755_2_1_1"/>
<dbReference type="RefSeq" id="XP_009261161.1">
    <property type="nucleotide sequence ID" value="XM_009262886.1"/>
</dbReference>
<feature type="compositionally biased region" description="Basic and acidic residues" evidence="1">
    <location>
        <begin position="137"/>
        <end position="146"/>
    </location>
</feature>
<protein>
    <recommendedName>
        <fullName evidence="4">HNH nuclease domain-containing protein</fullName>
    </recommendedName>
</protein>
<feature type="compositionally biased region" description="Basic and acidic residues" evidence="1">
    <location>
        <begin position="118"/>
        <end position="128"/>
    </location>
</feature>
<dbReference type="KEGG" id="fpu:FPSE_09769"/>
<evidence type="ECO:0000256" key="1">
    <source>
        <dbReference type="SAM" id="MobiDB-lite"/>
    </source>
</evidence>
<evidence type="ECO:0000313" key="3">
    <source>
        <dbReference type="Proteomes" id="UP000007978"/>
    </source>
</evidence>
<dbReference type="Proteomes" id="UP000007978">
    <property type="component" value="Chromosome 1"/>
</dbReference>
<organism evidence="2 3">
    <name type="scientific">Fusarium pseudograminearum (strain CS3096)</name>
    <name type="common">Wheat and barley crown-rot fungus</name>
    <dbReference type="NCBI Taxonomy" id="1028729"/>
    <lineage>
        <taxon>Eukaryota</taxon>
        <taxon>Fungi</taxon>
        <taxon>Dikarya</taxon>
        <taxon>Ascomycota</taxon>
        <taxon>Pezizomycotina</taxon>
        <taxon>Sordariomycetes</taxon>
        <taxon>Hypocreomycetidae</taxon>
        <taxon>Hypocreales</taxon>
        <taxon>Nectriaceae</taxon>
        <taxon>Fusarium</taxon>
    </lineage>
</organism>
<proteinExistence type="predicted"/>